<dbReference type="EMBL" id="AP022853">
    <property type="protein sequence ID" value="BCB27178.1"/>
    <property type="molecule type" value="Genomic_DNA"/>
</dbReference>
<accession>A0A6F8VBT3</accession>
<dbReference type="PANTHER" id="PTHR48090">
    <property type="entry name" value="UNDECAPRENYL-PHOSPHATE 4-DEOXY-4-FORMAMIDO-L-ARABINOSE TRANSFERASE-RELATED"/>
    <property type="match status" value="1"/>
</dbReference>
<dbReference type="GO" id="GO:0099621">
    <property type="term" value="F:undecaprenyl-phosphate 4-deoxy-4-formamido-L-arabinose transferase activity"/>
    <property type="evidence" value="ECO:0007669"/>
    <property type="project" value="TreeGrafter"/>
</dbReference>
<dbReference type="CDD" id="cd04187">
    <property type="entry name" value="DPM1_like_bac"/>
    <property type="match status" value="1"/>
</dbReference>
<keyword evidence="1" id="KW-1003">Cell membrane</keyword>
<evidence type="ECO:0000256" key="5">
    <source>
        <dbReference type="ARBA" id="ARBA00022985"/>
    </source>
</evidence>
<keyword evidence="5" id="KW-0448">Lipopolysaccharide biosynthesis</keyword>
<dbReference type="Gene3D" id="3.90.550.10">
    <property type="entry name" value="Spore Coat Polysaccharide Biosynthesis Protein SpsA, Chain A"/>
    <property type="match status" value="1"/>
</dbReference>
<organism evidence="10 11">
    <name type="scientific">Sulfurimicrobium lacus</name>
    <dbReference type="NCBI Taxonomy" id="2715678"/>
    <lineage>
        <taxon>Bacteria</taxon>
        <taxon>Pseudomonadati</taxon>
        <taxon>Pseudomonadota</taxon>
        <taxon>Betaproteobacteria</taxon>
        <taxon>Nitrosomonadales</taxon>
        <taxon>Sulfuricellaceae</taxon>
        <taxon>Sulfurimicrobium</taxon>
    </lineage>
</organism>
<keyword evidence="4 8" id="KW-0812">Transmembrane</keyword>
<reference evidence="11" key="1">
    <citation type="submission" date="2020-03" db="EMBL/GenBank/DDBJ databases">
        <title>Complete genome sequence of sulfur-oxidizing bacterium skT11.</title>
        <authorList>
            <person name="Kanda M."/>
            <person name="Kojima H."/>
            <person name="Fukui M."/>
        </authorList>
    </citation>
    <scope>NUCLEOTIDE SEQUENCE [LARGE SCALE GENOMIC DNA]</scope>
    <source>
        <strain evidence="11">skT11</strain>
    </source>
</reference>
<name>A0A6F8VBT3_9PROT</name>
<evidence type="ECO:0000256" key="6">
    <source>
        <dbReference type="ARBA" id="ARBA00022989"/>
    </source>
</evidence>
<dbReference type="Pfam" id="PF00535">
    <property type="entry name" value="Glycos_transf_2"/>
    <property type="match status" value="1"/>
</dbReference>
<evidence type="ECO:0000256" key="1">
    <source>
        <dbReference type="ARBA" id="ARBA00022475"/>
    </source>
</evidence>
<dbReference type="InterPro" id="IPR050256">
    <property type="entry name" value="Glycosyltransferase_2"/>
</dbReference>
<evidence type="ECO:0000256" key="7">
    <source>
        <dbReference type="ARBA" id="ARBA00023136"/>
    </source>
</evidence>
<keyword evidence="3 10" id="KW-0808">Transferase</keyword>
<dbReference type="KEGG" id="slac:SKTS_20640"/>
<dbReference type="Proteomes" id="UP000502260">
    <property type="component" value="Chromosome"/>
</dbReference>
<protein>
    <submittedName>
        <fullName evidence="10">Dolichol-phosphate mannosyltransferase</fullName>
    </submittedName>
</protein>
<dbReference type="InterPro" id="IPR001173">
    <property type="entry name" value="Glyco_trans_2-like"/>
</dbReference>
<dbReference type="GO" id="GO:0005886">
    <property type="term" value="C:plasma membrane"/>
    <property type="evidence" value="ECO:0007669"/>
    <property type="project" value="TreeGrafter"/>
</dbReference>
<dbReference type="AlphaFoldDB" id="A0A6F8VBT3"/>
<dbReference type="PANTHER" id="PTHR48090:SF3">
    <property type="entry name" value="UNDECAPRENYL-PHOSPHATE 4-DEOXY-4-FORMAMIDO-L-ARABINOSE TRANSFERASE"/>
    <property type="match status" value="1"/>
</dbReference>
<feature type="transmembrane region" description="Helical" evidence="8">
    <location>
        <begin position="282"/>
        <end position="305"/>
    </location>
</feature>
<dbReference type="RefSeq" id="WP_173064329.1">
    <property type="nucleotide sequence ID" value="NZ_AP022853.1"/>
</dbReference>
<evidence type="ECO:0000313" key="10">
    <source>
        <dbReference type="EMBL" id="BCB27178.1"/>
    </source>
</evidence>
<keyword evidence="11" id="KW-1185">Reference proteome</keyword>
<evidence type="ECO:0000256" key="2">
    <source>
        <dbReference type="ARBA" id="ARBA00022676"/>
    </source>
</evidence>
<evidence type="ECO:0000256" key="8">
    <source>
        <dbReference type="SAM" id="Phobius"/>
    </source>
</evidence>
<evidence type="ECO:0000256" key="3">
    <source>
        <dbReference type="ARBA" id="ARBA00022679"/>
    </source>
</evidence>
<evidence type="ECO:0000256" key="4">
    <source>
        <dbReference type="ARBA" id="ARBA00022692"/>
    </source>
</evidence>
<keyword evidence="7 8" id="KW-0472">Membrane</keyword>
<dbReference type="GO" id="GO:0009103">
    <property type="term" value="P:lipopolysaccharide biosynthetic process"/>
    <property type="evidence" value="ECO:0007669"/>
    <property type="project" value="UniProtKB-KW"/>
</dbReference>
<proteinExistence type="predicted"/>
<sequence length="334" mass="37372">MPSQPQQTDVSIVIPVYNESENVGNLVRRVGEAMLPTGKRFELICIDDGSSDDSAQRLADLAKTNDWLKPLYLMRNYGQTAALQAGFEAAQGKLIVTLDGDLQNDPDDIPALLNMMAERPDVDMISGWRKDRKDKSISRKLPSKIANGLISWATGVELHDYGCALKVYRCEIIHEIKLYGELHRFIPALAAEVGAKIIEVPVRHHARTMGTSKYGIDRTFRVILDLVWIKFLFRFLHRPLHAFGGVGLTFFSPGMLILLWLAVQKFALGANIGGRPLLLVGFMLVLIGVLLVAMGVLGEILIRIYHEPEGRAQYRLRDGPRVLRPEKHDTTPEI</sequence>
<evidence type="ECO:0000259" key="9">
    <source>
        <dbReference type="Pfam" id="PF00535"/>
    </source>
</evidence>
<evidence type="ECO:0000313" key="11">
    <source>
        <dbReference type="Proteomes" id="UP000502260"/>
    </source>
</evidence>
<feature type="domain" description="Glycosyltransferase 2-like" evidence="9">
    <location>
        <begin position="11"/>
        <end position="176"/>
    </location>
</feature>
<feature type="transmembrane region" description="Helical" evidence="8">
    <location>
        <begin position="240"/>
        <end position="262"/>
    </location>
</feature>
<dbReference type="InterPro" id="IPR029044">
    <property type="entry name" value="Nucleotide-diphossugar_trans"/>
</dbReference>
<dbReference type="SUPFAM" id="SSF53448">
    <property type="entry name" value="Nucleotide-diphospho-sugar transferases"/>
    <property type="match status" value="1"/>
</dbReference>
<gene>
    <name evidence="10" type="primary">dmt</name>
    <name evidence="10" type="ORF">SKTS_20640</name>
</gene>
<keyword evidence="2 10" id="KW-0328">Glycosyltransferase</keyword>
<keyword evidence="6 8" id="KW-1133">Transmembrane helix</keyword>